<comment type="caution">
    <text evidence="2">The sequence shown here is derived from an EMBL/GenBank/DDBJ whole genome shotgun (WGS) entry which is preliminary data.</text>
</comment>
<organism evidence="2 4">
    <name type="scientific">Didymodactylos carnosus</name>
    <dbReference type="NCBI Taxonomy" id="1234261"/>
    <lineage>
        <taxon>Eukaryota</taxon>
        <taxon>Metazoa</taxon>
        <taxon>Spiralia</taxon>
        <taxon>Gnathifera</taxon>
        <taxon>Rotifera</taxon>
        <taxon>Eurotatoria</taxon>
        <taxon>Bdelloidea</taxon>
        <taxon>Philodinida</taxon>
        <taxon>Philodinidae</taxon>
        <taxon>Didymodactylos</taxon>
    </lineage>
</organism>
<reference evidence="2" key="1">
    <citation type="submission" date="2021-02" db="EMBL/GenBank/DDBJ databases">
        <authorList>
            <person name="Nowell W R."/>
        </authorList>
    </citation>
    <scope>NUCLEOTIDE SEQUENCE</scope>
</reference>
<dbReference type="AlphaFoldDB" id="A0A814C1Z7"/>
<feature type="compositionally biased region" description="Basic residues" evidence="1">
    <location>
        <begin position="360"/>
        <end position="370"/>
    </location>
</feature>
<proteinExistence type="predicted"/>
<evidence type="ECO:0000313" key="2">
    <source>
        <dbReference type="EMBL" id="CAF0938032.1"/>
    </source>
</evidence>
<feature type="region of interest" description="Disordered" evidence="1">
    <location>
        <begin position="397"/>
        <end position="438"/>
    </location>
</feature>
<dbReference type="Proteomes" id="UP000681722">
    <property type="component" value="Unassembled WGS sequence"/>
</dbReference>
<dbReference type="InterPro" id="IPR043472">
    <property type="entry name" value="Macro_dom-like"/>
</dbReference>
<feature type="compositionally biased region" description="Acidic residues" evidence="1">
    <location>
        <begin position="411"/>
        <end position="425"/>
    </location>
</feature>
<dbReference type="Proteomes" id="UP000663829">
    <property type="component" value="Unassembled WGS sequence"/>
</dbReference>
<accession>A0A814C1Z7</accession>
<protein>
    <submittedName>
        <fullName evidence="2">Uncharacterized protein</fullName>
    </submittedName>
</protein>
<feature type="region of interest" description="Disordered" evidence="1">
    <location>
        <begin position="359"/>
        <end position="382"/>
    </location>
</feature>
<evidence type="ECO:0000256" key="1">
    <source>
        <dbReference type="SAM" id="MobiDB-lite"/>
    </source>
</evidence>
<dbReference type="EMBL" id="CAJOBC010002089">
    <property type="protein sequence ID" value="CAF3714920.1"/>
    <property type="molecule type" value="Genomic_DNA"/>
</dbReference>
<dbReference type="OrthoDB" id="10013202at2759"/>
<gene>
    <name evidence="2" type="ORF">GPM918_LOCUS10551</name>
    <name evidence="3" type="ORF">SRO942_LOCUS10552</name>
</gene>
<sequence length="438" mass="49564">MSDNNPSVLVFHVKPTTTNAVIRSAPIKQYFQGLTSNVDVLYPTQANIGLLLCKAKRTQEKILNMQHIMNGATIQLSQLPRQIYDQTRSTLSVHSIQQIGPLMQQYLPFLDASGGRIHNNQDGSVTLESNVYLLNAINSFMLNKLSQKSNQSHSTNEPIALKSGNEPIISKSLNEPIILKSGTVTTKVMCGKLLEQKVEGILIPTNDRYIMHDVSQILKELAIKGIRAREGELIPFPNREVKVPARYFFVFIVPHLNSSMLNPTSLENYQPTYELLIYKALTTIDSSKIVSLAMPILKPVETEKNRSVTDLTTRAMISAIKQFSLSKPASLRKLSIVDHELLIKPLTKRLIRYKNITSKHNSRHSHHQQHHSNPFINPPPIQTLQELNMDDEHSFPKVFSVPAHRSRKEEDSDIATSDEEYDEPSEYLRAYDFSSKPH</sequence>
<name>A0A814C1Z7_9BILA</name>
<evidence type="ECO:0000313" key="3">
    <source>
        <dbReference type="EMBL" id="CAF3714920.1"/>
    </source>
</evidence>
<keyword evidence="4" id="KW-1185">Reference proteome</keyword>
<dbReference type="Gene3D" id="3.40.220.10">
    <property type="entry name" value="Leucine Aminopeptidase, subunit E, domain 1"/>
    <property type="match status" value="1"/>
</dbReference>
<dbReference type="EMBL" id="CAJNOQ010002089">
    <property type="protein sequence ID" value="CAF0938032.1"/>
    <property type="molecule type" value="Genomic_DNA"/>
</dbReference>
<evidence type="ECO:0000313" key="4">
    <source>
        <dbReference type="Proteomes" id="UP000663829"/>
    </source>
</evidence>